<dbReference type="SMART" id="SM00850">
    <property type="entry name" value="LytTR"/>
    <property type="match status" value="1"/>
</dbReference>
<dbReference type="Pfam" id="PF04397">
    <property type="entry name" value="LytTR"/>
    <property type="match status" value="1"/>
</dbReference>
<evidence type="ECO:0000259" key="1">
    <source>
        <dbReference type="PROSITE" id="PS50930"/>
    </source>
</evidence>
<dbReference type="Gene3D" id="2.40.50.1020">
    <property type="entry name" value="LytTr DNA-binding domain"/>
    <property type="match status" value="1"/>
</dbReference>
<dbReference type="PANTHER" id="PTHR37299">
    <property type="entry name" value="TRANSCRIPTIONAL REGULATOR-RELATED"/>
    <property type="match status" value="1"/>
</dbReference>
<organism evidence="2 3">
    <name type="scientific">Niastella caeni</name>
    <dbReference type="NCBI Taxonomy" id="2569763"/>
    <lineage>
        <taxon>Bacteria</taxon>
        <taxon>Pseudomonadati</taxon>
        <taxon>Bacteroidota</taxon>
        <taxon>Chitinophagia</taxon>
        <taxon>Chitinophagales</taxon>
        <taxon>Chitinophagaceae</taxon>
        <taxon>Niastella</taxon>
    </lineage>
</organism>
<name>A0A4S8HI92_9BACT</name>
<dbReference type="Proteomes" id="UP000306918">
    <property type="component" value="Unassembled WGS sequence"/>
</dbReference>
<dbReference type="OrthoDB" id="2168082at2"/>
<gene>
    <name evidence="2" type="ORF">FAM09_22410</name>
</gene>
<feature type="domain" description="HTH LytTR-type" evidence="1">
    <location>
        <begin position="6"/>
        <end position="104"/>
    </location>
</feature>
<protein>
    <submittedName>
        <fullName evidence="2">LytTR family transcriptional regulator</fullName>
    </submittedName>
</protein>
<evidence type="ECO:0000313" key="3">
    <source>
        <dbReference type="Proteomes" id="UP000306918"/>
    </source>
</evidence>
<dbReference type="GO" id="GO:0000156">
    <property type="term" value="F:phosphorelay response regulator activity"/>
    <property type="evidence" value="ECO:0007669"/>
    <property type="project" value="InterPro"/>
</dbReference>
<dbReference type="EMBL" id="STFF01000007">
    <property type="protein sequence ID" value="THU34753.1"/>
    <property type="molecule type" value="Genomic_DNA"/>
</dbReference>
<dbReference type="GO" id="GO:0003677">
    <property type="term" value="F:DNA binding"/>
    <property type="evidence" value="ECO:0007669"/>
    <property type="project" value="InterPro"/>
</dbReference>
<proteinExistence type="predicted"/>
<dbReference type="RefSeq" id="WP_136579397.1">
    <property type="nucleotide sequence ID" value="NZ_STFF01000007.1"/>
</dbReference>
<evidence type="ECO:0000313" key="2">
    <source>
        <dbReference type="EMBL" id="THU34753.1"/>
    </source>
</evidence>
<sequence length="107" mass="12438">MSIEKFLIPHRDTIHVVDYSSILFFKSDNCYTHVFLAGGAQFVLVKSLSKLEKEINSPRFIRISQSFLVNRHFITSIHKKKKSILLEQQHVLPFTISIKTLLHRMVG</sequence>
<dbReference type="AlphaFoldDB" id="A0A4S8HI92"/>
<accession>A0A4S8HI92</accession>
<dbReference type="PANTHER" id="PTHR37299:SF1">
    <property type="entry name" value="STAGE 0 SPORULATION PROTEIN A HOMOLOG"/>
    <property type="match status" value="1"/>
</dbReference>
<dbReference type="InterPro" id="IPR007492">
    <property type="entry name" value="LytTR_DNA-bd_dom"/>
</dbReference>
<comment type="caution">
    <text evidence="2">The sequence shown here is derived from an EMBL/GenBank/DDBJ whole genome shotgun (WGS) entry which is preliminary data.</text>
</comment>
<reference evidence="2 3" key="1">
    <citation type="submission" date="2019-04" db="EMBL/GenBank/DDBJ databases">
        <title>Niastella caeni sp. nov., isolated from activated sludge.</title>
        <authorList>
            <person name="Sheng M."/>
        </authorList>
    </citation>
    <scope>NUCLEOTIDE SEQUENCE [LARGE SCALE GENOMIC DNA]</scope>
    <source>
        <strain evidence="2 3">HX-2-15</strain>
    </source>
</reference>
<dbReference type="PROSITE" id="PS50930">
    <property type="entry name" value="HTH_LYTTR"/>
    <property type="match status" value="1"/>
</dbReference>
<keyword evidence="3" id="KW-1185">Reference proteome</keyword>
<dbReference type="InterPro" id="IPR046947">
    <property type="entry name" value="LytR-like"/>
</dbReference>